<dbReference type="EMBL" id="CP015614">
    <property type="protein sequence ID" value="ANF53737.1"/>
    <property type="molecule type" value="Genomic_DNA"/>
</dbReference>
<organism evidence="1 2">
    <name type="scientific">Brevundimonas naejangsanensis</name>
    <dbReference type="NCBI Taxonomy" id="588932"/>
    <lineage>
        <taxon>Bacteria</taxon>
        <taxon>Pseudomonadati</taxon>
        <taxon>Pseudomonadota</taxon>
        <taxon>Alphaproteobacteria</taxon>
        <taxon>Caulobacterales</taxon>
        <taxon>Caulobacteraceae</taxon>
        <taxon>Brevundimonas</taxon>
    </lineage>
</organism>
<keyword evidence="2" id="KW-1185">Reference proteome</keyword>
<evidence type="ECO:0000313" key="2">
    <source>
        <dbReference type="Proteomes" id="UP000077603"/>
    </source>
</evidence>
<sequence>MEPTNVTRNGPQTHGALPLNSLEQLVDLAKGQPPERQHGLLIGVADLYRSTGGRDRAPQALGDAFIALVRVVEADIRQALSERLADADWVPVALVRMLAADAIEIARPVIAASPLLQDDDLLTLLAEASLDHRIQVALRPGLGAAVARAIISADDPTVLTALASNRTAALGAEGMSRLVSRSRELAALRAPLARHPQMTPELGARLYQWVGEALRQAIMDRFTLDPARLAEAAHAAAQETAPADVAAARLTAKLQASDQLRPATLIRALREDRLEVFIHALSRLARLDLDQVRRALRADTARPLFLACTAAGLDRAAFPAVLNEVRRMNNGFPHDPDGGDWRLAHRSAAQAAYEFQLLMAPEDSHPV</sequence>
<dbReference type="KEGG" id="bne:DA69_02585"/>
<dbReference type="Pfam" id="PF10098">
    <property type="entry name" value="DUF2336"/>
    <property type="match status" value="1"/>
</dbReference>
<dbReference type="STRING" id="588932.DA69_02585"/>
<protein>
    <submittedName>
        <fullName evidence="1">Uncharacterized protein</fullName>
    </submittedName>
</protein>
<proteinExistence type="predicted"/>
<reference evidence="1 2" key="1">
    <citation type="journal article" date="2014" name="Genome Announc.">
        <title>Genome Sequence of a Promising Hydrogen-Producing Facultative Anaerobic Bacterium, Brevundimonas naejangsanensis Strain B1.</title>
        <authorList>
            <person name="Su H."/>
            <person name="Zhang T."/>
            <person name="Bao M."/>
            <person name="Jiang Y."/>
            <person name="Wang Y."/>
            <person name="Tan T."/>
        </authorList>
    </citation>
    <scope>NUCLEOTIDE SEQUENCE [LARGE SCALE GENOMIC DNA]</scope>
    <source>
        <strain evidence="1 2">B1</strain>
    </source>
</reference>
<dbReference type="eggNOG" id="COG5330">
    <property type="taxonomic scope" value="Bacteria"/>
</dbReference>
<evidence type="ECO:0000313" key="1">
    <source>
        <dbReference type="EMBL" id="ANF53737.1"/>
    </source>
</evidence>
<gene>
    <name evidence="1" type="ORF">DA69_02585</name>
</gene>
<name>A0A172Y3F4_9CAUL</name>
<dbReference type="OrthoDB" id="8194627at2"/>
<accession>A0A172Y3F4</accession>
<dbReference type="RefSeq" id="WP_025977603.1">
    <property type="nucleotide sequence ID" value="NZ_CP015614.1"/>
</dbReference>
<dbReference type="AlphaFoldDB" id="A0A172Y3F4"/>
<dbReference type="Proteomes" id="UP000077603">
    <property type="component" value="Chromosome"/>
</dbReference>
<dbReference type="InterPro" id="IPR019285">
    <property type="entry name" value="DUF2336"/>
</dbReference>